<evidence type="ECO:0000313" key="4">
    <source>
        <dbReference type="Proteomes" id="UP000828251"/>
    </source>
</evidence>
<proteinExistence type="predicted"/>
<feature type="compositionally biased region" description="Basic and acidic residues" evidence="1">
    <location>
        <begin position="66"/>
        <end position="77"/>
    </location>
</feature>
<organism evidence="3 4">
    <name type="scientific">Gossypium stocksii</name>
    <dbReference type="NCBI Taxonomy" id="47602"/>
    <lineage>
        <taxon>Eukaryota</taxon>
        <taxon>Viridiplantae</taxon>
        <taxon>Streptophyta</taxon>
        <taxon>Embryophyta</taxon>
        <taxon>Tracheophyta</taxon>
        <taxon>Spermatophyta</taxon>
        <taxon>Magnoliopsida</taxon>
        <taxon>eudicotyledons</taxon>
        <taxon>Gunneridae</taxon>
        <taxon>Pentapetalae</taxon>
        <taxon>rosids</taxon>
        <taxon>malvids</taxon>
        <taxon>Malvales</taxon>
        <taxon>Malvaceae</taxon>
        <taxon>Malvoideae</taxon>
        <taxon>Gossypium</taxon>
    </lineage>
</organism>
<name>A0A9D3ZT01_9ROSI</name>
<feature type="compositionally biased region" description="Acidic residues" evidence="1">
    <location>
        <begin position="23"/>
        <end position="34"/>
    </location>
</feature>
<dbReference type="OrthoDB" id="993434at2759"/>
<evidence type="ECO:0000313" key="3">
    <source>
        <dbReference type="EMBL" id="KAH1064283.1"/>
    </source>
</evidence>
<comment type="caution">
    <text evidence="3">The sequence shown here is derived from an EMBL/GenBank/DDBJ whole genome shotgun (WGS) entry which is preliminary data.</text>
</comment>
<evidence type="ECO:0000256" key="1">
    <source>
        <dbReference type="SAM" id="MobiDB-lite"/>
    </source>
</evidence>
<feature type="region of interest" description="Disordered" evidence="1">
    <location>
        <begin position="53"/>
        <end position="77"/>
    </location>
</feature>
<feature type="compositionally biased region" description="Acidic residues" evidence="1">
    <location>
        <begin position="54"/>
        <end position="65"/>
    </location>
</feature>
<dbReference type="Pfam" id="PF14111">
    <property type="entry name" value="DUF4283"/>
    <property type="match status" value="1"/>
</dbReference>
<dbReference type="PANTHER" id="PTHR31286:SF173">
    <property type="entry name" value="DUF4283 DOMAIN-CONTAINING PROTEIN"/>
    <property type="match status" value="1"/>
</dbReference>
<dbReference type="InterPro" id="IPR025558">
    <property type="entry name" value="DUF4283"/>
</dbReference>
<evidence type="ECO:0000259" key="2">
    <source>
        <dbReference type="Pfam" id="PF14111"/>
    </source>
</evidence>
<dbReference type="PANTHER" id="PTHR31286">
    <property type="entry name" value="GLYCINE-RICH CELL WALL STRUCTURAL PROTEIN 1.8-LIKE"/>
    <property type="match status" value="1"/>
</dbReference>
<feature type="domain" description="DUF4283" evidence="2">
    <location>
        <begin position="100"/>
        <end position="173"/>
    </location>
</feature>
<gene>
    <name evidence="3" type="ORF">J1N35_029270</name>
</gene>
<reference evidence="3 4" key="1">
    <citation type="journal article" date="2021" name="Plant Biotechnol. J.">
        <title>Multi-omics assisted identification of the key and species-specific regulatory components of drought-tolerant mechanisms in Gossypium stocksii.</title>
        <authorList>
            <person name="Yu D."/>
            <person name="Ke L."/>
            <person name="Zhang D."/>
            <person name="Wu Y."/>
            <person name="Sun Y."/>
            <person name="Mei J."/>
            <person name="Sun J."/>
            <person name="Sun Y."/>
        </authorList>
    </citation>
    <scope>NUCLEOTIDE SEQUENCE [LARGE SCALE GENOMIC DNA]</scope>
    <source>
        <strain evidence="4">cv. E1</strain>
        <tissue evidence="3">Leaf</tissue>
    </source>
</reference>
<dbReference type="AlphaFoldDB" id="A0A9D3ZT01"/>
<keyword evidence="4" id="KW-1185">Reference proteome</keyword>
<dbReference type="EMBL" id="JAIQCV010000009">
    <property type="protein sequence ID" value="KAH1064283.1"/>
    <property type="molecule type" value="Genomic_DNA"/>
</dbReference>
<dbReference type="Proteomes" id="UP000828251">
    <property type="component" value="Unassembled WGS sequence"/>
</dbReference>
<feature type="compositionally biased region" description="Gly residues" evidence="1">
    <location>
        <begin position="1"/>
        <end position="10"/>
    </location>
</feature>
<dbReference type="InterPro" id="IPR040256">
    <property type="entry name" value="At4g02000-like"/>
</dbReference>
<accession>A0A9D3ZT01</accession>
<feature type="region of interest" description="Disordered" evidence="1">
    <location>
        <begin position="1"/>
        <end position="39"/>
    </location>
</feature>
<sequence>MEQSLGGSGVGRATKKVRRRDDDLPDVGDMETDDGGSKVASFKDKLLGWNPNESIEEDYEEDEFELLDRDSDDERNSRYQILGKSTHSDSKEYGENSDHQVSGRKIGFYNLISKLHLLWKPRRSLQLMDLENDYYFVKFQSKEDYNKALIEGPWTIYGQYLIVQPWSSSFNTSQSLPN</sequence>
<protein>
    <recommendedName>
        <fullName evidence="2">DUF4283 domain-containing protein</fullName>
    </recommendedName>
</protein>